<keyword evidence="1" id="KW-0812">Transmembrane</keyword>
<feature type="transmembrane region" description="Helical" evidence="1">
    <location>
        <begin position="155"/>
        <end position="175"/>
    </location>
</feature>
<evidence type="ECO:0000256" key="1">
    <source>
        <dbReference type="SAM" id="Phobius"/>
    </source>
</evidence>
<feature type="transmembrane region" description="Helical" evidence="1">
    <location>
        <begin position="323"/>
        <end position="342"/>
    </location>
</feature>
<keyword evidence="3" id="KW-1185">Reference proteome</keyword>
<reference evidence="2 3" key="1">
    <citation type="submission" date="2021-02" db="EMBL/GenBank/DDBJ databases">
        <title>Characterization of Marinitoga sp. nov. str. BP5-C20A.</title>
        <authorList>
            <person name="Erauso G."/>
            <person name="Postec A."/>
        </authorList>
    </citation>
    <scope>NUCLEOTIDE SEQUENCE [LARGE SCALE GENOMIC DNA]</scope>
    <source>
        <strain evidence="2 3">BP5-C20A</strain>
    </source>
</reference>
<feature type="transmembrane region" description="Helical" evidence="1">
    <location>
        <begin position="125"/>
        <end position="143"/>
    </location>
</feature>
<dbReference type="EMBL" id="CP069362">
    <property type="protein sequence ID" value="WGS64179.1"/>
    <property type="molecule type" value="Genomic_DNA"/>
</dbReference>
<name>A0ABY8PNM3_9BACT</name>
<protein>
    <submittedName>
        <fullName evidence="2">Exopolysaccharide Pel transporter PelG</fullName>
    </submittedName>
</protein>
<feature type="transmembrane region" description="Helical" evidence="1">
    <location>
        <begin position="267"/>
        <end position="286"/>
    </location>
</feature>
<dbReference type="RefSeq" id="WP_280997618.1">
    <property type="nucleotide sequence ID" value="NZ_CP069362.1"/>
</dbReference>
<evidence type="ECO:0000313" key="3">
    <source>
        <dbReference type="Proteomes" id="UP001232493"/>
    </source>
</evidence>
<dbReference type="Proteomes" id="UP001232493">
    <property type="component" value="Chromosome"/>
</dbReference>
<keyword evidence="1" id="KW-1133">Transmembrane helix</keyword>
<dbReference type="InterPro" id="IPR031617">
    <property type="entry name" value="PelG"/>
</dbReference>
<feature type="transmembrane region" description="Helical" evidence="1">
    <location>
        <begin position="362"/>
        <end position="382"/>
    </location>
</feature>
<accession>A0ABY8PNM3</accession>
<feature type="transmembrane region" description="Helical" evidence="1">
    <location>
        <begin position="389"/>
        <end position="407"/>
    </location>
</feature>
<feature type="transmembrane region" description="Helical" evidence="1">
    <location>
        <begin position="413"/>
        <end position="434"/>
    </location>
</feature>
<feature type="transmembrane region" description="Helical" evidence="1">
    <location>
        <begin position="181"/>
        <end position="206"/>
    </location>
</feature>
<evidence type="ECO:0000313" key="2">
    <source>
        <dbReference type="EMBL" id="WGS64179.1"/>
    </source>
</evidence>
<feature type="transmembrane region" description="Helical" evidence="1">
    <location>
        <begin position="55"/>
        <end position="77"/>
    </location>
</feature>
<organism evidence="2 3">
    <name type="scientific">Marinitoga aeolica</name>
    <dbReference type="NCBI Taxonomy" id="2809031"/>
    <lineage>
        <taxon>Bacteria</taxon>
        <taxon>Thermotogati</taxon>
        <taxon>Thermotogota</taxon>
        <taxon>Thermotogae</taxon>
        <taxon>Petrotogales</taxon>
        <taxon>Petrotogaceae</taxon>
        <taxon>Marinitoga</taxon>
    </lineage>
</organism>
<feature type="transmembrane region" description="Helical" evidence="1">
    <location>
        <begin position="227"/>
        <end position="247"/>
    </location>
</feature>
<sequence length="472" mass="55556">MAGVGFRLNKMFHKGGVSTDLLAIAYSVVVSSGPWIITTISLWIILNFFKITNLYFNIAIVYSFVFSIIISGLFIMFESRRISDLIYMKQYKKIIPEVMGMLVYAILFTILFLLVFFLFNKHELWFVLSFAYLFISLLTLWIISIASVSTDAVNWYIMAYLIMGFFSIILSNYFGSENNPLGYILGYAFGVNIGTFVHYMITLIYFGTEMNITFEWMKEIKKYWQNIFIGFTYYLALWIDDFITWHSKNFGEIPLKGFHFSFIYDSPMFLAYLTIIPTATMFILVLETRFYKTYKLFYDSLIEGYNYSEILIRQKNMEKELKFDINLTVRVQIIITLILFFLNEMNLLPFVSEMFKPVLRLGLIGAMMNSFYLMIMLLLLYFDFRNIALYLNIGVFLINFLLSIIFINKFGYYTLGASYSFAFAIGTFIGYKILIKNVQNLIKIEYYRQKLAVEEGFYIKYSDIKKIMGEER</sequence>
<gene>
    <name evidence="2" type="primary">pelG</name>
    <name evidence="2" type="ORF">JRV97_07290</name>
</gene>
<proteinExistence type="predicted"/>
<dbReference type="Pfam" id="PF16933">
    <property type="entry name" value="PelG"/>
    <property type="match status" value="1"/>
</dbReference>
<keyword evidence="1" id="KW-0472">Membrane</keyword>
<feature type="transmembrane region" description="Helical" evidence="1">
    <location>
        <begin position="98"/>
        <end position="119"/>
    </location>
</feature>
<feature type="transmembrane region" description="Helical" evidence="1">
    <location>
        <begin position="21"/>
        <end position="49"/>
    </location>
</feature>